<evidence type="ECO:0000256" key="1">
    <source>
        <dbReference type="ARBA" id="ARBA00023122"/>
    </source>
</evidence>
<evidence type="ECO:0000259" key="4">
    <source>
        <dbReference type="PROSITE" id="PS51371"/>
    </source>
</evidence>
<protein>
    <recommendedName>
        <fullName evidence="4">CBS domain-containing protein</fullName>
    </recommendedName>
</protein>
<dbReference type="PANTHER" id="PTHR43080">
    <property type="entry name" value="CBS DOMAIN-CONTAINING PROTEIN CBSX3, MITOCHONDRIAL"/>
    <property type="match status" value="1"/>
</dbReference>
<dbReference type="InterPro" id="IPR046342">
    <property type="entry name" value="CBS_dom_sf"/>
</dbReference>
<keyword evidence="3" id="KW-0472">Membrane</keyword>
<dbReference type="EMBL" id="AP024718">
    <property type="protein sequence ID" value="BCX89295.1"/>
    <property type="molecule type" value="Genomic_DNA"/>
</dbReference>
<sequence>MAERQALAQRKKARKKKKKSRSYKGRALLWIFLFMVADEITPGLPLAEVFLLALLIFLPRWLLEMVHRVYEYMPDRQSWHTVGDICKRDVITVAPDARALEVAQLMRDEHLRSLIVVEARPYVPEAEEVAETEDKAAGKKGKALAKTAGTSIQVPVGIVTDRDLALRVEGQGLLWEDTLIEEIMTPDPVVARADQDVHAVVEKMREIGARQLPIVDERGHLIGTLSLDDTIAMLSHSLDDMVELLQREIQREAEVSR</sequence>
<dbReference type="PROSITE" id="PS51371">
    <property type="entry name" value="CBS"/>
    <property type="match status" value="1"/>
</dbReference>
<dbReference type="InterPro" id="IPR000644">
    <property type="entry name" value="CBS_dom"/>
</dbReference>
<dbReference type="SUPFAM" id="SSF54631">
    <property type="entry name" value="CBS-domain pair"/>
    <property type="match status" value="1"/>
</dbReference>
<dbReference type="InterPro" id="IPR051257">
    <property type="entry name" value="Diverse_CBS-Domain"/>
</dbReference>
<dbReference type="KEGG" id="meiy:MIN45_P1667"/>
<gene>
    <name evidence="5" type="ORF">MIN45_P1667</name>
</gene>
<feature type="domain" description="CBS" evidence="4">
    <location>
        <begin position="184"/>
        <end position="241"/>
    </location>
</feature>
<name>A0AAU9CA44_9GAMM</name>
<reference evidence="6" key="1">
    <citation type="journal article" date="2024" name="Int. J. Syst. Evol. Microbiol.">
        <title>Methylomarinovum tepidoasis sp. nov., a moderately thermophilic methanotroph of the family Methylothermaceae isolated from a deep-sea hydrothermal field.</title>
        <authorList>
            <person name="Hirayama H."/>
            <person name="Takaki Y."/>
            <person name="Abe M."/>
            <person name="Miyazaki M."/>
            <person name="Uematsu K."/>
            <person name="Matsui Y."/>
            <person name="Takai K."/>
        </authorList>
    </citation>
    <scope>NUCLEOTIDE SEQUENCE [LARGE SCALE GENOMIC DNA]</scope>
    <source>
        <strain evidence="6">IN45</strain>
    </source>
</reference>
<evidence type="ECO:0000313" key="5">
    <source>
        <dbReference type="EMBL" id="BCX89295.1"/>
    </source>
</evidence>
<dbReference type="Proteomes" id="UP001321450">
    <property type="component" value="Chromosome"/>
</dbReference>
<evidence type="ECO:0000256" key="3">
    <source>
        <dbReference type="SAM" id="Phobius"/>
    </source>
</evidence>
<proteinExistence type="predicted"/>
<evidence type="ECO:0000256" key="2">
    <source>
        <dbReference type="PROSITE-ProRule" id="PRU00703"/>
    </source>
</evidence>
<dbReference type="Gene3D" id="3.10.580.10">
    <property type="entry name" value="CBS-domain"/>
    <property type="match status" value="2"/>
</dbReference>
<accession>A0AAU9CA44</accession>
<dbReference type="PANTHER" id="PTHR43080:SF2">
    <property type="entry name" value="CBS DOMAIN-CONTAINING PROTEIN"/>
    <property type="match status" value="1"/>
</dbReference>
<dbReference type="Pfam" id="PF00571">
    <property type="entry name" value="CBS"/>
    <property type="match status" value="2"/>
</dbReference>
<keyword evidence="3" id="KW-1133">Transmembrane helix</keyword>
<dbReference type="RefSeq" id="WP_286291594.1">
    <property type="nucleotide sequence ID" value="NZ_AP024718.1"/>
</dbReference>
<dbReference type="AlphaFoldDB" id="A0AAU9CA44"/>
<evidence type="ECO:0000313" key="6">
    <source>
        <dbReference type="Proteomes" id="UP001321450"/>
    </source>
</evidence>
<keyword evidence="1 2" id="KW-0129">CBS domain</keyword>
<organism evidence="5 6">
    <name type="scientific">Methylomarinovum tepidoasis</name>
    <dbReference type="NCBI Taxonomy" id="2840183"/>
    <lineage>
        <taxon>Bacteria</taxon>
        <taxon>Pseudomonadati</taxon>
        <taxon>Pseudomonadota</taxon>
        <taxon>Gammaproteobacteria</taxon>
        <taxon>Methylococcales</taxon>
        <taxon>Methylothermaceae</taxon>
        <taxon>Methylomarinovum</taxon>
    </lineage>
</organism>
<dbReference type="SMART" id="SM00116">
    <property type="entry name" value="CBS"/>
    <property type="match status" value="2"/>
</dbReference>
<feature type="transmembrane region" description="Helical" evidence="3">
    <location>
        <begin position="21"/>
        <end position="37"/>
    </location>
</feature>
<feature type="transmembrane region" description="Helical" evidence="3">
    <location>
        <begin position="43"/>
        <end position="63"/>
    </location>
</feature>
<keyword evidence="6" id="KW-1185">Reference proteome</keyword>
<keyword evidence="3" id="KW-0812">Transmembrane</keyword>